<evidence type="ECO:0000313" key="4">
    <source>
        <dbReference type="Proteomes" id="UP000596661"/>
    </source>
</evidence>
<dbReference type="Proteomes" id="UP000596661">
    <property type="component" value="Chromosome 1"/>
</dbReference>
<feature type="chain" id="PRO_5030670998" description="Transmembrane protein" evidence="2">
    <location>
        <begin position="27"/>
        <end position="93"/>
    </location>
</feature>
<evidence type="ECO:0000256" key="1">
    <source>
        <dbReference type="SAM" id="MobiDB-lite"/>
    </source>
</evidence>
<proteinExistence type="predicted"/>
<evidence type="ECO:0000313" key="3">
    <source>
        <dbReference type="EnsemblPlants" id="cds.novel_model_1477_5bd9a17a"/>
    </source>
</evidence>
<feature type="signal peptide" evidence="2">
    <location>
        <begin position="1"/>
        <end position="26"/>
    </location>
</feature>
<dbReference type="AlphaFoldDB" id="A0A803QUB0"/>
<dbReference type="Gramene" id="novel_model_1477_5bd9a17a">
    <property type="protein sequence ID" value="cds.novel_model_1477_5bd9a17a"/>
    <property type="gene ID" value="novel_gene_819_5bd9a17a"/>
</dbReference>
<feature type="region of interest" description="Disordered" evidence="1">
    <location>
        <begin position="39"/>
        <end position="93"/>
    </location>
</feature>
<protein>
    <recommendedName>
        <fullName evidence="5">Transmembrane protein</fullName>
    </recommendedName>
</protein>
<organism evidence="3 4">
    <name type="scientific">Cannabis sativa</name>
    <name type="common">Hemp</name>
    <name type="synonym">Marijuana</name>
    <dbReference type="NCBI Taxonomy" id="3483"/>
    <lineage>
        <taxon>Eukaryota</taxon>
        <taxon>Viridiplantae</taxon>
        <taxon>Streptophyta</taxon>
        <taxon>Embryophyta</taxon>
        <taxon>Tracheophyta</taxon>
        <taxon>Spermatophyta</taxon>
        <taxon>Magnoliopsida</taxon>
        <taxon>eudicotyledons</taxon>
        <taxon>Gunneridae</taxon>
        <taxon>Pentapetalae</taxon>
        <taxon>rosids</taxon>
        <taxon>fabids</taxon>
        <taxon>Rosales</taxon>
        <taxon>Cannabaceae</taxon>
        <taxon>Cannabis</taxon>
    </lineage>
</organism>
<keyword evidence="2" id="KW-0732">Signal</keyword>
<evidence type="ECO:0008006" key="5">
    <source>
        <dbReference type="Google" id="ProtNLM"/>
    </source>
</evidence>
<sequence>MVKRDQIGAVVIVVLTLIILIGQVNCGRQSSEFFKGMIPKSSSSSTAHDHHHHHHHHHEDYFLVSKPKGVSIPPSSPSKQHYDIGLQSSTNSP</sequence>
<keyword evidence="4" id="KW-1185">Reference proteome</keyword>
<dbReference type="EnsemblPlants" id="novel_model_1477_5bd9a17a">
    <property type="protein sequence ID" value="cds.novel_model_1477_5bd9a17a"/>
    <property type="gene ID" value="novel_gene_819_5bd9a17a"/>
</dbReference>
<reference evidence="3" key="2">
    <citation type="submission" date="2021-03" db="UniProtKB">
        <authorList>
            <consortium name="EnsemblPlants"/>
        </authorList>
    </citation>
    <scope>IDENTIFICATION</scope>
</reference>
<dbReference type="EMBL" id="UZAU01000028">
    <property type="status" value="NOT_ANNOTATED_CDS"/>
    <property type="molecule type" value="Genomic_DNA"/>
</dbReference>
<accession>A0A803QUB0</accession>
<name>A0A803QUB0_CANSA</name>
<reference evidence="3" key="1">
    <citation type="submission" date="2018-11" db="EMBL/GenBank/DDBJ databases">
        <authorList>
            <person name="Grassa J C."/>
        </authorList>
    </citation>
    <scope>NUCLEOTIDE SEQUENCE [LARGE SCALE GENOMIC DNA]</scope>
</reference>
<evidence type="ECO:0000256" key="2">
    <source>
        <dbReference type="SAM" id="SignalP"/>
    </source>
</evidence>